<evidence type="ECO:0000313" key="2">
    <source>
        <dbReference type="EMBL" id="EYU13299.1"/>
    </source>
</evidence>
<dbReference type="RefSeq" id="WP_051560905.1">
    <property type="nucleotide sequence ID" value="NZ_CAWLTM010000018.1"/>
</dbReference>
<dbReference type="Proteomes" id="UP000023464">
    <property type="component" value="Unassembled WGS sequence"/>
</dbReference>
<accession>A0A022PCP0</accession>
<proteinExistence type="predicted"/>
<keyword evidence="3" id="KW-1185">Reference proteome</keyword>
<keyword evidence="1" id="KW-0732">Signal</keyword>
<name>A0A022PCP0_9GAMM</name>
<dbReference type="EMBL" id="JFGV01000097">
    <property type="protein sequence ID" value="EYU13299.1"/>
    <property type="molecule type" value="Genomic_DNA"/>
</dbReference>
<protein>
    <recommendedName>
        <fullName evidence="4">DUF4879 domain-containing protein</fullName>
    </recommendedName>
</protein>
<evidence type="ECO:0000256" key="1">
    <source>
        <dbReference type="SAM" id="SignalP"/>
    </source>
</evidence>
<feature type="signal peptide" evidence="1">
    <location>
        <begin position="1"/>
        <end position="23"/>
    </location>
</feature>
<evidence type="ECO:0000313" key="3">
    <source>
        <dbReference type="Proteomes" id="UP000023464"/>
    </source>
</evidence>
<dbReference type="PATRIC" id="fig|1393736.3.peg.4318"/>
<sequence>MVKKIFSTLIGIISISHSYTSFASYTSSLETEKFIITINVLCPEGEVTCDDVVYTGIRKKDSATLRLKGKTLNKNCQTGTCNLYGYEFINRGTTYTIYLDGILEITQGKKLLLSEVGKWHAQ</sequence>
<gene>
    <name evidence="2" type="ORF">BA1DRAFT_04233</name>
</gene>
<feature type="chain" id="PRO_5001503310" description="DUF4879 domain-containing protein" evidence="1">
    <location>
        <begin position="24"/>
        <end position="122"/>
    </location>
</feature>
<evidence type="ECO:0008006" key="4">
    <source>
        <dbReference type="Google" id="ProtNLM"/>
    </source>
</evidence>
<comment type="caution">
    <text evidence="2">The sequence shown here is derived from an EMBL/GenBank/DDBJ whole genome shotgun (WGS) entry which is preliminary data.</text>
</comment>
<reference evidence="2 3" key="1">
    <citation type="submission" date="2014-03" db="EMBL/GenBank/DDBJ databases">
        <title>Draft Genome of Photorhabdus luminescens BA1, an Egyptian Isolate.</title>
        <authorList>
            <person name="Ghazal S."/>
            <person name="Hurst S.G.IV."/>
            <person name="Morris K."/>
            <person name="Thomas K."/>
            <person name="Tisa L.S."/>
        </authorList>
    </citation>
    <scope>NUCLEOTIDE SEQUENCE [LARGE SCALE GENOMIC DNA]</scope>
    <source>
        <strain evidence="2 3">BA1</strain>
    </source>
</reference>
<organism evidence="2 3">
    <name type="scientific">Photorhabdus aegyptia</name>
    <dbReference type="NCBI Taxonomy" id="2805098"/>
    <lineage>
        <taxon>Bacteria</taxon>
        <taxon>Pseudomonadati</taxon>
        <taxon>Pseudomonadota</taxon>
        <taxon>Gammaproteobacteria</taxon>
        <taxon>Enterobacterales</taxon>
        <taxon>Morganellaceae</taxon>
        <taxon>Photorhabdus</taxon>
    </lineage>
</organism>
<dbReference type="AlphaFoldDB" id="A0A022PCP0"/>